<sequence length="255" mass="27005" precursor="true">MNRLKDKVAIITGAALGLGRATALRMAEEGASVAILDLLDDQGEALAAEIAASGRAARYWRCDVSSEVQVARVIDEAAAHFGRIDVLVNNAGVAGADKPTHELTEAEWDWVQAINVKGVFFCTKHAIAHLRRAGGGSIINLSSIYGLVGAADVPPYHASKGAVRLMSKTDALTYAGDRIRVNSIHPGFIWTPMVEHHLGAQGDLETNREAAASLHPLGHMGDPDDVAWGAVYLASDEAKFVTGSELVIDGGYTAR</sequence>
<evidence type="ECO:0000256" key="2">
    <source>
        <dbReference type="ARBA" id="ARBA00023002"/>
    </source>
</evidence>
<gene>
    <name evidence="5" type="ordered locus">Caul_2856</name>
    <name evidence="6" type="ordered locus">Caul_4231</name>
</gene>
<name>B0SYI6_CAUSK</name>
<dbReference type="Pfam" id="PF13561">
    <property type="entry name" value="adh_short_C2"/>
    <property type="match status" value="1"/>
</dbReference>
<dbReference type="EMBL" id="CP000927">
    <property type="protein sequence ID" value="ABZ71983.1"/>
    <property type="molecule type" value="Genomic_DNA"/>
</dbReference>
<dbReference type="InterPro" id="IPR002347">
    <property type="entry name" value="SDR_fam"/>
</dbReference>
<evidence type="ECO:0000256" key="3">
    <source>
        <dbReference type="ARBA" id="ARBA00066641"/>
    </source>
</evidence>
<dbReference type="NCBIfam" id="NF005559">
    <property type="entry name" value="PRK07231.1"/>
    <property type="match status" value="1"/>
</dbReference>
<dbReference type="AlphaFoldDB" id="B0SYI6"/>
<comment type="similarity">
    <text evidence="1">Belongs to the short-chain dehydrogenases/reductases (SDR) family.</text>
</comment>
<dbReference type="KEGG" id="cak:Caul_2856"/>
<dbReference type="PANTHER" id="PTHR24321">
    <property type="entry name" value="DEHYDROGENASES, SHORT CHAIN"/>
    <property type="match status" value="1"/>
</dbReference>
<evidence type="ECO:0000256" key="1">
    <source>
        <dbReference type="ARBA" id="ARBA00006484"/>
    </source>
</evidence>
<evidence type="ECO:0000256" key="4">
    <source>
        <dbReference type="ARBA" id="ARBA00069939"/>
    </source>
</evidence>
<dbReference type="EC" id="1.1.1.175" evidence="3"/>
<dbReference type="eggNOG" id="COG1028">
    <property type="taxonomic scope" value="Bacteria"/>
</dbReference>
<dbReference type="SUPFAM" id="SSF51735">
    <property type="entry name" value="NAD(P)-binding Rossmann-fold domains"/>
    <property type="match status" value="1"/>
</dbReference>
<organism evidence="6">
    <name type="scientific">Caulobacter sp. (strain K31)</name>
    <dbReference type="NCBI Taxonomy" id="366602"/>
    <lineage>
        <taxon>Bacteria</taxon>
        <taxon>Pseudomonadati</taxon>
        <taxon>Pseudomonadota</taxon>
        <taxon>Alphaproteobacteria</taxon>
        <taxon>Caulobacterales</taxon>
        <taxon>Caulobacteraceae</taxon>
        <taxon>Caulobacter</taxon>
    </lineage>
</organism>
<reference evidence="6" key="1">
    <citation type="submission" date="2008-01" db="EMBL/GenBank/DDBJ databases">
        <title>Complete sequence of chromosome of Caulobacter sp. K31.</title>
        <authorList>
            <consortium name="US DOE Joint Genome Institute"/>
            <person name="Copeland A."/>
            <person name="Lucas S."/>
            <person name="Lapidus A."/>
            <person name="Barry K."/>
            <person name="Glavina del Rio T."/>
            <person name="Dalin E."/>
            <person name="Tice H."/>
            <person name="Pitluck S."/>
            <person name="Bruce D."/>
            <person name="Goodwin L."/>
            <person name="Thompson L.S."/>
            <person name="Brettin T."/>
            <person name="Detter J.C."/>
            <person name="Han C."/>
            <person name="Schmutz J."/>
            <person name="Larimer F."/>
            <person name="Land M."/>
            <person name="Hauser L."/>
            <person name="Kyrpides N."/>
            <person name="Kim E."/>
            <person name="Stephens C."/>
            <person name="Richardson P."/>
        </authorList>
    </citation>
    <scope>NUCLEOTIDE SEQUENCE [LARGE SCALE GENOMIC DNA]</scope>
    <source>
        <strain evidence="6">K31</strain>
    </source>
</reference>
<dbReference type="PANTHER" id="PTHR24321:SF8">
    <property type="entry name" value="ESTRADIOL 17-BETA-DEHYDROGENASE 8-RELATED"/>
    <property type="match status" value="1"/>
</dbReference>
<dbReference type="PRINTS" id="PR00081">
    <property type="entry name" value="GDHRDH"/>
</dbReference>
<accession>B0SYI6</accession>
<dbReference type="PRINTS" id="PR00080">
    <property type="entry name" value="SDRFAMILY"/>
</dbReference>
<dbReference type="EMBL" id="CP000927">
    <property type="protein sequence ID" value="ABZ73353.1"/>
    <property type="molecule type" value="Genomic_DNA"/>
</dbReference>
<dbReference type="FunFam" id="3.40.50.720:FF:000084">
    <property type="entry name" value="Short-chain dehydrogenase reductase"/>
    <property type="match status" value="1"/>
</dbReference>
<proteinExistence type="inferred from homology"/>
<protein>
    <recommendedName>
        <fullName evidence="4">D-xylose 1-dehydrogenase</fullName>
        <ecNumber evidence="3">1.1.1.175</ecNumber>
    </recommendedName>
</protein>
<keyword evidence="2" id="KW-0560">Oxidoreductase</keyword>
<dbReference type="OrthoDB" id="5457012at2"/>
<dbReference type="GO" id="GO:0047838">
    <property type="term" value="F:D-xylose 1-dehydrogenase (NAD+) activity"/>
    <property type="evidence" value="ECO:0007669"/>
    <property type="project" value="UniProtKB-EC"/>
</dbReference>
<dbReference type="KEGG" id="cak:Caul_4231"/>
<dbReference type="STRING" id="366602.Caul_2856"/>
<evidence type="ECO:0000313" key="5">
    <source>
        <dbReference type="EMBL" id="ABZ71983.1"/>
    </source>
</evidence>
<dbReference type="Gene3D" id="3.40.50.720">
    <property type="entry name" value="NAD(P)-binding Rossmann-like Domain"/>
    <property type="match status" value="1"/>
</dbReference>
<dbReference type="HOGENOM" id="CLU_010194_1_0_5"/>
<evidence type="ECO:0000313" key="6">
    <source>
        <dbReference type="EMBL" id="ABZ73353.1"/>
    </source>
</evidence>
<dbReference type="InterPro" id="IPR036291">
    <property type="entry name" value="NAD(P)-bd_dom_sf"/>
</dbReference>